<dbReference type="CDD" id="cd01347">
    <property type="entry name" value="ligand_gated_channel"/>
    <property type="match status" value="1"/>
</dbReference>
<comment type="subcellular location">
    <subcellularLocation>
        <location evidence="1 14">Cell outer membrane</location>
        <topology evidence="1 14">Multi-pass membrane protein</topology>
    </subcellularLocation>
</comment>
<keyword evidence="8" id="KW-0408">Iron</keyword>
<dbReference type="FunFam" id="2.170.130.10:FF:000001">
    <property type="entry name" value="Catecholate siderophore TonB-dependent receptor"/>
    <property type="match status" value="1"/>
</dbReference>
<protein>
    <submittedName>
        <fullName evidence="19">Catecholate siderophore receptor Fiu</fullName>
    </submittedName>
</protein>
<evidence type="ECO:0000256" key="11">
    <source>
        <dbReference type="ARBA" id="ARBA00023136"/>
    </source>
</evidence>
<dbReference type="Pfam" id="PF07715">
    <property type="entry name" value="Plug"/>
    <property type="match status" value="1"/>
</dbReference>
<evidence type="ECO:0000256" key="14">
    <source>
        <dbReference type="PROSITE-ProRule" id="PRU01360"/>
    </source>
</evidence>
<keyword evidence="20" id="KW-1185">Reference proteome</keyword>
<gene>
    <name evidence="19" type="primary">fiu</name>
    <name evidence="19" type="ORF">GCM10011273_10120</name>
</gene>
<name>A0A918UPL5_9CAUL</name>
<dbReference type="InterPro" id="IPR010105">
    <property type="entry name" value="TonB_sidphr_rcpt"/>
</dbReference>
<evidence type="ECO:0000256" key="13">
    <source>
        <dbReference type="ARBA" id="ARBA00023237"/>
    </source>
</evidence>
<dbReference type="NCBIfam" id="NF007349">
    <property type="entry name" value="PRK09840.1"/>
    <property type="match status" value="1"/>
</dbReference>
<reference evidence="19" key="2">
    <citation type="submission" date="2020-09" db="EMBL/GenBank/DDBJ databases">
        <authorList>
            <person name="Sun Q."/>
            <person name="Kim S."/>
        </authorList>
    </citation>
    <scope>NUCLEOTIDE SEQUENCE</scope>
    <source>
        <strain evidence="19">KCTC 32296</strain>
    </source>
</reference>
<evidence type="ECO:0000256" key="16">
    <source>
        <dbReference type="SAM" id="SignalP"/>
    </source>
</evidence>
<evidence type="ECO:0000256" key="3">
    <source>
        <dbReference type="ARBA" id="ARBA00022448"/>
    </source>
</evidence>
<keyword evidence="13 14" id="KW-0998">Cell outer membrane</keyword>
<dbReference type="Gene3D" id="2.170.130.10">
    <property type="entry name" value="TonB-dependent receptor, plug domain"/>
    <property type="match status" value="1"/>
</dbReference>
<keyword evidence="12 19" id="KW-0675">Receptor</keyword>
<keyword evidence="3 14" id="KW-0813">Transport</keyword>
<evidence type="ECO:0000256" key="8">
    <source>
        <dbReference type="ARBA" id="ARBA00023004"/>
    </source>
</evidence>
<dbReference type="InterPro" id="IPR039426">
    <property type="entry name" value="TonB-dep_rcpt-like"/>
</dbReference>
<evidence type="ECO:0000256" key="15">
    <source>
        <dbReference type="RuleBase" id="RU003357"/>
    </source>
</evidence>
<dbReference type="InterPro" id="IPR000531">
    <property type="entry name" value="Beta-barrel_TonB"/>
</dbReference>
<dbReference type="PANTHER" id="PTHR32552:SF89">
    <property type="entry name" value="CATECHOLATE SIDEROPHORE RECEPTOR FIU"/>
    <property type="match status" value="1"/>
</dbReference>
<dbReference type="InterPro" id="IPR037066">
    <property type="entry name" value="Plug_dom_sf"/>
</dbReference>
<keyword evidence="5" id="KW-0410">Iron transport</keyword>
<dbReference type="Gene3D" id="2.40.170.20">
    <property type="entry name" value="TonB-dependent receptor, beta-barrel domain"/>
    <property type="match status" value="1"/>
</dbReference>
<sequence length="771" mass="82685">MTKIRSRKHSVNRYLATVAAVALPAMPLIAHAQAAEEKTLKEVTVTATVDKYKAELTSPKYTQALVDTPKTVTVITKNIIQEQGATTLMEALRNTPGITMQLGENGNTSSGDTFQMRGFSAQSSLFLDGIRDLGAVTRDTFNIEQIEVAKGPSGSDGGRGSSSGYINLVSKLPTLQEASSLQANLTSEGGLRAAVDVNHKLGDTVAFRLNAFSQDNDVPGRDEVNNSGYGFAPSLAFGLGTRTRLYAFAQHVKQDNVPDGGIPSIGLEGYYYSPPTTNPPSAEIVAAVRAGAKVDRENFYGSVNDFEKTEANMLTIKFEHDLNENTFVTNTARYGKTSMDRVLTGINAITPGIAAVGSTPAVYNIDPATWTLSRSRQGVDQENEILANQISIVTSFTTGGLEHDLSAGAEVMYERQKTKTLATALVGATAPAVPAANLYNPNANDVLPGLLATGAFTEGKTTTLSLYAFDTIKLNDQWLLNAGFRSDTYSTETNVVSVPTTAPTTKQVVNVEADDTVFSWNVGAVYKPLPNGSIYASIANSVTPPGGANFTLSESATSTANPNMDPQETLNYEVGTKWDLLNEHLSLTAAYYRTEHENEIAIDSDPSSAVRVVQFGKRIVEGVELSVVGKINDKWSIMGGLATMDTEITEGSTGNNANGAAARWSPDLTGTVWTTYKVLPKLTIGGGARYTSDQKRVVDPTANVSTSNVPEIPSYWVVDAMAAYDFNRDVALRLNVYNLFDEDYISTLNNSGARLTMGQPRAATLSLSYKF</sequence>
<evidence type="ECO:0000313" key="20">
    <source>
        <dbReference type="Proteomes" id="UP000662572"/>
    </source>
</evidence>
<dbReference type="EMBL" id="BMZB01000001">
    <property type="protein sequence ID" value="GGZ26549.1"/>
    <property type="molecule type" value="Genomic_DNA"/>
</dbReference>
<evidence type="ECO:0000256" key="4">
    <source>
        <dbReference type="ARBA" id="ARBA00022452"/>
    </source>
</evidence>
<evidence type="ECO:0000256" key="7">
    <source>
        <dbReference type="ARBA" id="ARBA00022729"/>
    </source>
</evidence>
<evidence type="ECO:0000256" key="2">
    <source>
        <dbReference type="ARBA" id="ARBA00009810"/>
    </source>
</evidence>
<keyword evidence="11 14" id="KW-0472">Membrane</keyword>
<organism evidence="19 20">
    <name type="scientific">Asticcacaulis endophyticus</name>
    <dbReference type="NCBI Taxonomy" id="1395890"/>
    <lineage>
        <taxon>Bacteria</taxon>
        <taxon>Pseudomonadati</taxon>
        <taxon>Pseudomonadota</taxon>
        <taxon>Alphaproteobacteria</taxon>
        <taxon>Caulobacterales</taxon>
        <taxon>Caulobacteraceae</taxon>
        <taxon>Asticcacaulis</taxon>
    </lineage>
</organism>
<dbReference type="PROSITE" id="PS52016">
    <property type="entry name" value="TONB_DEPENDENT_REC_3"/>
    <property type="match status" value="1"/>
</dbReference>
<evidence type="ECO:0000259" key="17">
    <source>
        <dbReference type="Pfam" id="PF00593"/>
    </source>
</evidence>
<accession>A0A918UPL5</accession>
<proteinExistence type="inferred from homology"/>
<comment type="caution">
    <text evidence="19">The sequence shown here is derived from an EMBL/GenBank/DDBJ whole genome shotgun (WGS) entry which is preliminary data.</text>
</comment>
<keyword evidence="10 15" id="KW-0798">TonB box</keyword>
<dbReference type="InterPro" id="IPR012910">
    <property type="entry name" value="Plug_dom"/>
</dbReference>
<keyword evidence="4 14" id="KW-1134">Transmembrane beta strand</keyword>
<evidence type="ECO:0000313" key="19">
    <source>
        <dbReference type="EMBL" id="GGZ26549.1"/>
    </source>
</evidence>
<keyword evidence="9" id="KW-0406">Ion transport</keyword>
<evidence type="ECO:0000256" key="9">
    <source>
        <dbReference type="ARBA" id="ARBA00023065"/>
    </source>
</evidence>
<evidence type="ECO:0000256" key="12">
    <source>
        <dbReference type="ARBA" id="ARBA00023170"/>
    </source>
</evidence>
<keyword evidence="6 14" id="KW-0812">Transmembrane</keyword>
<dbReference type="GO" id="GO:0038023">
    <property type="term" value="F:signaling receptor activity"/>
    <property type="evidence" value="ECO:0007669"/>
    <property type="project" value="InterPro"/>
</dbReference>
<feature type="domain" description="TonB-dependent receptor plug" evidence="18">
    <location>
        <begin position="66"/>
        <end position="164"/>
    </location>
</feature>
<dbReference type="GO" id="GO:0009279">
    <property type="term" value="C:cell outer membrane"/>
    <property type="evidence" value="ECO:0007669"/>
    <property type="project" value="UniProtKB-SubCell"/>
</dbReference>
<evidence type="ECO:0000256" key="5">
    <source>
        <dbReference type="ARBA" id="ARBA00022496"/>
    </source>
</evidence>
<evidence type="ECO:0000259" key="18">
    <source>
        <dbReference type="Pfam" id="PF07715"/>
    </source>
</evidence>
<evidence type="ECO:0000256" key="1">
    <source>
        <dbReference type="ARBA" id="ARBA00004571"/>
    </source>
</evidence>
<comment type="similarity">
    <text evidence="2 14 15">Belongs to the TonB-dependent receptor family.</text>
</comment>
<dbReference type="GO" id="GO:0015891">
    <property type="term" value="P:siderophore transport"/>
    <property type="evidence" value="ECO:0007669"/>
    <property type="project" value="InterPro"/>
</dbReference>
<feature type="chain" id="PRO_5037815638" evidence="16">
    <location>
        <begin position="35"/>
        <end position="771"/>
    </location>
</feature>
<dbReference type="NCBIfam" id="TIGR01783">
    <property type="entry name" value="TonB-siderophor"/>
    <property type="match status" value="1"/>
</dbReference>
<feature type="signal peptide" evidence="16">
    <location>
        <begin position="1"/>
        <end position="34"/>
    </location>
</feature>
<dbReference type="PANTHER" id="PTHR32552">
    <property type="entry name" value="FERRICHROME IRON RECEPTOR-RELATED"/>
    <property type="match status" value="1"/>
</dbReference>
<dbReference type="SUPFAM" id="SSF56935">
    <property type="entry name" value="Porins"/>
    <property type="match status" value="1"/>
</dbReference>
<dbReference type="Pfam" id="PF00593">
    <property type="entry name" value="TonB_dep_Rec_b-barrel"/>
    <property type="match status" value="1"/>
</dbReference>
<dbReference type="InterPro" id="IPR036942">
    <property type="entry name" value="Beta-barrel_TonB_sf"/>
</dbReference>
<dbReference type="RefSeq" id="WP_189485259.1">
    <property type="nucleotide sequence ID" value="NZ_BMZB01000001.1"/>
</dbReference>
<dbReference type="GO" id="GO:0015344">
    <property type="term" value="F:siderophore uptake transmembrane transporter activity"/>
    <property type="evidence" value="ECO:0007669"/>
    <property type="project" value="TreeGrafter"/>
</dbReference>
<evidence type="ECO:0000256" key="6">
    <source>
        <dbReference type="ARBA" id="ARBA00022692"/>
    </source>
</evidence>
<keyword evidence="7 16" id="KW-0732">Signal</keyword>
<reference evidence="19" key="1">
    <citation type="journal article" date="2014" name="Int. J. Syst. Evol. Microbiol.">
        <title>Complete genome sequence of Corynebacterium casei LMG S-19264T (=DSM 44701T), isolated from a smear-ripened cheese.</title>
        <authorList>
            <consortium name="US DOE Joint Genome Institute (JGI-PGF)"/>
            <person name="Walter F."/>
            <person name="Albersmeier A."/>
            <person name="Kalinowski J."/>
            <person name="Ruckert C."/>
        </authorList>
    </citation>
    <scope>NUCLEOTIDE SEQUENCE</scope>
    <source>
        <strain evidence="19">KCTC 32296</strain>
    </source>
</reference>
<dbReference type="Proteomes" id="UP000662572">
    <property type="component" value="Unassembled WGS sequence"/>
</dbReference>
<dbReference type="AlphaFoldDB" id="A0A918UPL5"/>
<feature type="domain" description="TonB-dependent receptor-like beta-barrel" evidence="17">
    <location>
        <begin position="270"/>
        <end position="739"/>
    </location>
</feature>
<evidence type="ECO:0000256" key="10">
    <source>
        <dbReference type="ARBA" id="ARBA00023077"/>
    </source>
</evidence>